<comment type="caution">
    <text evidence="1">The sequence shown here is derived from an EMBL/GenBank/DDBJ whole genome shotgun (WGS) entry which is preliminary data.</text>
</comment>
<proteinExistence type="predicted"/>
<sequence length="133" mass="14211">MSEYIVLKINIEIPNGPKITLNRTLTVDAYDKIDITVPSGASDLSVELQPGESAGQVKFLLVASDWYGDALAYKVNSDMGTSFELDEPHVLTGEGATAMLEPAPTQLFFSNTTSGADAMDANIQILVGRDVTS</sequence>
<evidence type="ECO:0000313" key="1">
    <source>
        <dbReference type="EMBL" id="PXF58907.1"/>
    </source>
</evidence>
<dbReference type="Proteomes" id="UP000248329">
    <property type="component" value="Unassembled WGS sequence"/>
</dbReference>
<gene>
    <name evidence="1" type="ORF">C4B59_12520</name>
</gene>
<evidence type="ECO:0000313" key="2">
    <source>
        <dbReference type="Proteomes" id="UP000248329"/>
    </source>
</evidence>
<reference evidence="1" key="1">
    <citation type="submission" date="2018-01" db="EMBL/GenBank/DDBJ databases">
        <authorList>
            <person name="Krukenberg V."/>
        </authorList>
    </citation>
    <scope>NUCLEOTIDE SEQUENCE</scope>
    <source>
        <strain evidence="1">E20ANME2</strain>
    </source>
</reference>
<protein>
    <submittedName>
        <fullName evidence="1">Uncharacterized protein</fullName>
    </submittedName>
</protein>
<dbReference type="EMBL" id="PQXF01000031">
    <property type="protein sequence ID" value="PXF58907.1"/>
    <property type="molecule type" value="Genomic_DNA"/>
</dbReference>
<name>A0AC61L0A5_9EURY</name>
<organism evidence="1 2">
    <name type="scientific">Candidatus Methanogaster sp</name>
    <dbReference type="NCBI Taxonomy" id="3386292"/>
    <lineage>
        <taxon>Archaea</taxon>
        <taxon>Methanobacteriati</taxon>
        <taxon>Methanobacteriota</taxon>
        <taxon>Stenosarchaea group</taxon>
        <taxon>Methanomicrobia</taxon>
        <taxon>Methanosarcinales</taxon>
        <taxon>ANME-2 cluster</taxon>
        <taxon>Candidatus Methanogasteraceae</taxon>
        <taxon>Candidatus Methanogaster</taxon>
    </lineage>
</organism>
<accession>A0AC61L0A5</accession>